<dbReference type="GO" id="GO:0009786">
    <property type="term" value="P:regulation of asymmetric cell division"/>
    <property type="evidence" value="ECO:0007669"/>
    <property type="project" value="InterPro"/>
</dbReference>
<evidence type="ECO:0000313" key="2">
    <source>
        <dbReference type="Proteomes" id="UP001237642"/>
    </source>
</evidence>
<organism evidence="1 2">
    <name type="scientific">Heracleum sosnowskyi</name>
    <dbReference type="NCBI Taxonomy" id="360622"/>
    <lineage>
        <taxon>Eukaryota</taxon>
        <taxon>Viridiplantae</taxon>
        <taxon>Streptophyta</taxon>
        <taxon>Embryophyta</taxon>
        <taxon>Tracheophyta</taxon>
        <taxon>Spermatophyta</taxon>
        <taxon>Magnoliopsida</taxon>
        <taxon>eudicotyledons</taxon>
        <taxon>Gunneridae</taxon>
        <taxon>Pentapetalae</taxon>
        <taxon>asterids</taxon>
        <taxon>campanulids</taxon>
        <taxon>Apiales</taxon>
        <taxon>Apiaceae</taxon>
        <taxon>Apioideae</taxon>
        <taxon>apioid superclade</taxon>
        <taxon>Tordylieae</taxon>
        <taxon>Tordyliinae</taxon>
        <taxon>Heracleum</taxon>
    </lineage>
</organism>
<name>A0AAD8HWX8_9APIA</name>
<dbReference type="Proteomes" id="UP001237642">
    <property type="component" value="Unassembled WGS sequence"/>
</dbReference>
<dbReference type="AlphaFoldDB" id="A0AAD8HWX8"/>
<comment type="caution">
    <text evidence="1">The sequence shown here is derived from an EMBL/GenBank/DDBJ whole genome shotgun (WGS) entry which is preliminary data.</text>
</comment>
<dbReference type="PANTHER" id="PTHR33914:SF2">
    <property type="entry name" value="OS02G0582100 PROTEIN"/>
    <property type="match status" value="1"/>
</dbReference>
<dbReference type="EMBL" id="JAUIZM010000007">
    <property type="protein sequence ID" value="KAK1374498.1"/>
    <property type="molecule type" value="Genomic_DNA"/>
</dbReference>
<reference evidence="1" key="1">
    <citation type="submission" date="2023-02" db="EMBL/GenBank/DDBJ databases">
        <title>Genome of toxic invasive species Heracleum sosnowskyi carries increased number of genes despite the absence of recent whole-genome duplications.</title>
        <authorList>
            <person name="Schelkunov M."/>
            <person name="Shtratnikova V."/>
            <person name="Makarenko M."/>
            <person name="Klepikova A."/>
            <person name="Omelchenko D."/>
            <person name="Novikova G."/>
            <person name="Obukhova E."/>
            <person name="Bogdanov V."/>
            <person name="Penin A."/>
            <person name="Logacheva M."/>
        </authorList>
    </citation>
    <scope>NUCLEOTIDE SEQUENCE</scope>
    <source>
        <strain evidence="1">Hsosn_3</strain>
        <tissue evidence="1">Leaf</tissue>
    </source>
</reference>
<reference evidence="1" key="2">
    <citation type="submission" date="2023-05" db="EMBL/GenBank/DDBJ databases">
        <authorList>
            <person name="Schelkunov M.I."/>
        </authorList>
    </citation>
    <scope>NUCLEOTIDE SEQUENCE</scope>
    <source>
        <strain evidence="1">Hsosn_3</strain>
        <tissue evidence="1">Leaf</tissue>
    </source>
</reference>
<proteinExistence type="predicted"/>
<gene>
    <name evidence="1" type="ORF">POM88_030691</name>
</gene>
<dbReference type="PANTHER" id="PTHR33914">
    <property type="entry name" value="18S PRE-RIBOSOMAL ASSEMBLY PROTEIN GAR2-LIKE PROTEIN"/>
    <property type="match status" value="1"/>
</dbReference>
<keyword evidence="2" id="KW-1185">Reference proteome</keyword>
<sequence>MICNSIDAAQPGLAMKDQNGISGHLDGCGRTDPLSTELKDENSYLKTPEPELYVDDDSCINKKETKDSVAASGVHIELSNEDSTVYADKNILETDPTELIVYKDCSVHAVKDMCVDEGVHTESKCLAESVAGGHSTSPSNNYKHIDLAEEANNNIVYEDGFKSSSYTESRADAAADCASKIEVNLMEDNAYNSDAGGLESSLESGKHEAFASDHCPESKILTGEVKRNAIEKTTNSFCDSTLLFKDLRRKISLKCLLESSKSGENDSSQRFNEMSGVQGRVITEEPNKSSHMNNFHHSGELESRIITSSADSSKLAPSTKKDIHEFAIRQQLNPENELIHDDGISGRSLVINNQIKRGEGESSFSVAGPLSDVVPYSGNIPFSGSISLRSDSSTTSTRSFAFPVLPNEWNSSPVRMAKADRRHLRKHRGCNLGLFCCRF</sequence>
<evidence type="ECO:0000313" key="1">
    <source>
        <dbReference type="EMBL" id="KAK1374498.1"/>
    </source>
</evidence>
<dbReference type="InterPro" id="IPR040378">
    <property type="entry name" value="BASL"/>
</dbReference>
<protein>
    <submittedName>
        <fullName evidence="1">Uncharacterized protein</fullName>
    </submittedName>
</protein>
<accession>A0AAD8HWX8</accession>